<dbReference type="GO" id="GO:0016020">
    <property type="term" value="C:membrane"/>
    <property type="evidence" value="ECO:0007669"/>
    <property type="project" value="UniProtKB-SubCell"/>
</dbReference>
<dbReference type="AlphaFoldDB" id="E4X6C4"/>
<sequence>MNHDHHAHHETESQATKMDDSQEAHSASGHPSAFTSHLGQTLLFSAWEIKDEKHLAIACVAVAVVAVINEGLKAARQKLTHKTKPGQFLNKTYAQKLFNRWHIINTILSLLQNVLSYALMLAFMTFQTWICVSILLSHMVGYFVFGVFHSDFAYDHC</sequence>
<keyword evidence="7" id="KW-1185">Reference proteome</keyword>
<evidence type="ECO:0000256" key="4">
    <source>
        <dbReference type="RuleBase" id="RU367022"/>
    </source>
</evidence>
<keyword evidence="4" id="KW-0187">Copper transport</keyword>
<reference evidence="6" key="1">
    <citation type="journal article" date="2010" name="Science">
        <title>Plasticity of animal genome architecture unmasked by rapid evolution of a pelagic tunicate.</title>
        <authorList>
            <person name="Denoeud F."/>
            <person name="Henriet S."/>
            <person name="Mungpakdee S."/>
            <person name="Aury J.M."/>
            <person name="Da Silva C."/>
            <person name="Brinkmann H."/>
            <person name="Mikhaleva J."/>
            <person name="Olsen L.C."/>
            <person name="Jubin C."/>
            <person name="Canestro C."/>
            <person name="Bouquet J.M."/>
            <person name="Danks G."/>
            <person name="Poulain J."/>
            <person name="Campsteijn C."/>
            <person name="Adamski M."/>
            <person name="Cross I."/>
            <person name="Yadetie F."/>
            <person name="Muffato M."/>
            <person name="Louis A."/>
            <person name="Butcher S."/>
            <person name="Tsagkogeorga G."/>
            <person name="Konrad A."/>
            <person name="Singh S."/>
            <person name="Jensen M.F."/>
            <person name="Cong E.H."/>
            <person name="Eikeseth-Otteraa H."/>
            <person name="Noel B."/>
            <person name="Anthouard V."/>
            <person name="Porcel B.M."/>
            <person name="Kachouri-Lafond R."/>
            <person name="Nishino A."/>
            <person name="Ugolini M."/>
            <person name="Chourrout P."/>
            <person name="Nishida H."/>
            <person name="Aasland R."/>
            <person name="Huzurbazar S."/>
            <person name="Westhof E."/>
            <person name="Delsuc F."/>
            <person name="Lehrach H."/>
            <person name="Reinhardt R."/>
            <person name="Weissenbach J."/>
            <person name="Roy S.W."/>
            <person name="Artiguenave F."/>
            <person name="Postlethwait J.H."/>
            <person name="Manak J.R."/>
            <person name="Thompson E.M."/>
            <person name="Jaillon O."/>
            <person name="Du Pasquier L."/>
            <person name="Boudinot P."/>
            <person name="Liberles D.A."/>
            <person name="Volff J.N."/>
            <person name="Philippe H."/>
            <person name="Lenhard B."/>
            <person name="Roest Crollius H."/>
            <person name="Wincker P."/>
            <person name="Chourrout D."/>
        </authorList>
    </citation>
    <scope>NUCLEOTIDE SEQUENCE [LARGE SCALE GENOMIC DNA]</scope>
</reference>
<keyword evidence="2 4" id="KW-1133">Transmembrane helix</keyword>
<evidence type="ECO:0000313" key="7">
    <source>
        <dbReference type="Proteomes" id="UP000001307"/>
    </source>
</evidence>
<name>E4X6C4_OIKDI</name>
<feature type="region of interest" description="Disordered" evidence="5">
    <location>
        <begin position="1"/>
        <end position="33"/>
    </location>
</feature>
<keyword evidence="4" id="KW-0813">Transport</keyword>
<dbReference type="GO" id="GO:0005375">
    <property type="term" value="F:copper ion transmembrane transporter activity"/>
    <property type="evidence" value="ECO:0007669"/>
    <property type="project" value="UniProtKB-UniRule"/>
</dbReference>
<keyword evidence="3 4" id="KW-0472">Membrane</keyword>
<proteinExistence type="inferred from homology"/>
<gene>
    <name evidence="6" type="ORF">GSOID_T00002553001</name>
</gene>
<dbReference type="PANTHER" id="PTHR12483">
    <property type="entry name" value="SOLUTE CARRIER FAMILY 31 COPPER TRANSPORTERS"/>
    <property type="match status" value="1"/>
</dbReference>
<feature type="compositionally biased region" description="Basic and acidic residues" evidence="5">
    <location>
        <begin position="1"/>
        <end position="23"/>
    </location>
</feature>
<evidence type="ECO:0000256" key="1">
    <source>
        <dbReference type="ARBA" id="ARBA00022692"/>
    </source>
</evidence>
<dbReference type="InParanoid" id="E4X6C4"/>
<feature type="transmembrane region" description="Helical" evidence="4">
    <location>
        <begin position="101"/>
        <end position="120"/>
    </location>
</feature>
<accession>E4X6C4</accession>
<dbReference type="OrthoDB" id="161814at2759"/>
<dbReference type="InterPro" id="IPR007274">
    <property type="entry name" value="Cop_transporter"/>
</dbReference>
<evidence type="ECO:0000256" key="2">
    <source>
        <dbReference type="ARBA" id="ARBA00022989"/>
    </source>
</evidence>
<comment type="similarity">
    <text evidence="4">Belongs to the copper transporter (Ctr) (TC 1.A.56) family. SLC31A subfamily.</text>
</comment>
<feature type="transmembrane region" description="Helical" evidence="4">
    <location>
        <begin position="54"/>
        <end position="72"/>
    </location>
</feature>
<organism evidence="6">
    <name type="scientific">Oikopleura dioica</name>
    <name type="common">Tunicate</name>
    <dbReference type="NCBI Taxonomy" id="34765"/>
    <lineage>
        <taxon>Eukaryota</taxon>
        <taxon>Metazoa</taxon>
        <taxon>Chordata</taxon>
        <taxon>Tunicata</taxon>
        <taxon>Appendicularia</taxon>
        <taxon>Copelata</taxon>
        <taxon>Oikopleuridae</taxon>
        <taxon>Oikopleura</taxon>
    </lineage>
</organism>
<keyword evidence="4" id="KW-0406">Ion transport</keyword>
<feature type="transmembrane region" description="Helical" evidence="4">
    <location>
        <begin position="126"/>
        <end position="148"/>
    </location>
</feature>
<evidence type="ECO:0000256" key="5">
    <source>
        <dbReference type="SAM" id="MobiDB-lite"/>
    </source>
</evidence>
<comment type="subcellular location">
    <subcellularLocation>
        <location evidence="4">Membrane</location>
        <topology evidence="4">Multi-pass membrane protein</topology>
    </subcellularLocation>
</comment>
<keyword evidence="1 4" id="KW-0812">Transmembrane</keyword>
<protein>
    <recommendedName>
        <fullName evidence="4">Copper transport protein</fullName>
    </recommendedName>
</protein>
<dbReference type="Pfam" id="PF04145">
    <property type="entry name" value="Ctr"/>
    <property type="match status" value="2"/>
</dbReference>
<keyword evidence="4" id="KW-0186">Copper</keyword>
<dbReference type="Proteomes" id="UP000001307">
    <property type="component" value="Unassembled WGS sequence"/>
</dbReference>
<dbReference type="PANTHER" id="PTHR12483:SF115">
    <property type="entry name" value="COPPER TRANSPORT PROTEIN"/>
    <property type="match status" value="1"/>
</dbReference>
<evidence type="ECO:0000313" key="6">
    <source>
        <dbReference type="EMBL" id="CBY07568.1"/>
    </source>
</evidence>
<evidence type="ECO:0000256" key="3">
    <source>
        <dbReference type="ARBA" id="ARBA00023136"/>
    </source>
</evidence>
<dbReference type="EMBL" id="FN653026">
    <property type="protein sequence ID" value="CBY07568.1"/>
    <property type="molecule type" value="Genomic_DNA"/>
</dbReference>